<evidence type="ECO:0000313" key="2">
    <source>
        <dbReference type="Proteomes" id="UP000799764"/>
    </source>
</evidence>
<evidence type="ECO:0000313" key="1">
    <source>
        <dbReference type="EMBL" id="KAF2437863.1"/>
    </source>
</evidence>
<dbReference type="AlphaFoldDB" id="A0A9P4P6Q4"/>
<accession>A0A9P4P6Q4</accession>
<comment type="caution">
    <text evidence="1">The sequence shown here is derived from an EMBL/GenBank/DDBJ whole genome shotgun (WGS) entry which is preliminary data.</text>
</comment>
<name>A0A9P4P6Q4_9PLEO</name>
<protein>
    <submittedName>
        <fullName evidence="1">Uncharacterized protein</fullName>
    </submittedName>
</protein>
<proteinExistence type="predicted"/>
<reference evidence="1" key="1">
    <citation type="journal article" date="2020" name="Stud. Mycol.">
        <title>101 Dothideomycetes genomes: a test case for predicting lifestyles and emergence of pathogens.</title>
        <authorList>
            <person name="Haridas S."/>
            <person name="Albert R."/>
            <person name="Binder M."/>
            <person name="Bloem J."/>
            <person name="Labutti K."/>
            <person name="Salamov A."/>
            <person name="Andreopoulos B."/>
            <person name="Baker S."/>
            <person name="Barry K."/>
            <person name="Bills G."/>
            <person name="Bluhm B."/>
            <person name="Cannon C."/>
            <person name="Castanera R."/>
            <person name="Culley D."/>
            <person name="Daum C."/>
            <person name="Ezra D."/>
            <person name="Gonzalez J."/>
            <person name="Henrissat B."/>
            <person name="Kuo A."/>
            <person name="Liang C."/>
            <person name="Lipzen A."/>
            <person name="Lutzoni F."/>
            <person name="Magnuson J."/>
            <person name="Mondo S."/>
            <person name="Nolan M."/>
            <person name="Ohm R."/>
            <person name="Pangilinan J."/>
            <person name="Park H.-J."/>
            <person name="Ramirez L."/>
            <person name="Alfaro M."/>
            <person name="Sun H."/>
            <person name="Tritt A."/>
            <person name="Yoshinaga Y."/>
            <person name="Zwiers L.-H."/>
            <person name="Turgeon B."/>
            <person name="Goodwin S."/>
            <person name="Spatafora J."/>
            <person name="Crous P."/>
            <person name="Grigoriev I."/>
        </authorList>
    </citation>
    <scope>NUCLEOTIDE SEQUENCE</scope>
    <source>
        <strain evidence="1">CBS 690.94</strain>
    </source>
</reference>
<dbReference type="Proteomes" id="UP000799764">
    <property type="component" value="Unassembled WGS sequence"/>
</dbReference>
<dbReference type="EMBL" id="MU001514">
    <property type="protein sequence ID" value="KAF2437863.1"/>
    <property type="molecule type" value="Genomic_DNA"/>
</dbReference>
<organism evidence="1 2">
    <name type="scientific">Karstenula rhodostoma CBS 690.94</name>
    <dbReference type="NCBI Taxonomy" id="1392251"/>
    <lineage>
        <taxon>Eukaryota</taxon>
        <taxon>Fungi</taxon>
        <taxon>Dikarya</taxon>
        <taxon>Ascomycota</taxon>
        <taxon>Pezizomycotina</taxon>
        <taxon>Dothideomycetes</taxon>
        <taxon>Pleosporomycetidae</taxon>
        <taxon>Pleosporales</taxon>
        <taxon>Massarineae</taxon>
        <taxon>Didymosphaeriaceae</taxon>
        <taxon>Karstenula</taxon>
    </lineage>
</organism>
<gene>
    <name evidence="1" type="ORF">P171DRAFT_174559</name>
</gene>
<keyword evidence="2" id="KW-1185">Reference proteome</keyword>
<sequence>MGILGGARSAARTCLPLSVSTQTSCENDVGGAGAVAFRVERCNSALRRQVHVSTPSFIDTSSVRDAPERNRVFLFHAHSLHQGRLSTLYADDSPEDHAPSATLFVGAIAQAL</sequence>